<evidence type="ECO:0000313" key="6">
    <source>
        <dbReference type="EMBL" id="MFG6108995.1"/>
    </source>
</evidence>
<feature type="transmembrane region" description="Helical" evidence="4">
    <location>
        <begin position="284"/>
        <end position="304"/>
    </location>
</feature>
<dbReference type="InterPro" id="IPR036259">
    <property type="entry name" value="MFS_trans_sf"/>
</dbReference>
<dbReference type="PANTHER" id="PTHR23523">
    <property type="match status" value="1"/>
</dbReference>
<feature type="transmembrane region" description="Helical" evidence="4">
    <location>
        <begin position="310"/>
        <end position="330"/>
    </location>
</feature>
<dbReference type="PROSITE" id="PS50850">
    <property type="entry name" value="MFS"/>
    <property type="match status" value="1"/>
</dbReference>
<name>A0ABW7CVK4_9GAMM</name>
<dbReference type="InterPro" id="IPR052524">
    <property type="entry name" value="MFS_Cyanate_Porter"/>
</dbReference>
<proteinExistence type="predicted"/>
<keyword evidence="2 4" id="KW-1133">Transmembrane helix</keyword>
<evidence type="ECO:0000313" key="7">
    <source>
        <dbReference type="Proteomes" id="UP001605261"/>
    </source>
</evidence>
<dbReference type="Gene3D" id="1.20.1250.20">
    <property type="entry name" value="MFS general substrate transporter like domains"/>
    <property type="match status" value="2"/>
</dbReference>
<feature type="transmembrane region" description="Helical" evidence="4">
    <location>
        <begin position="84"/>
        <end position="102"/>
    </location>
</feature>
<protein>
    <submittedName>
        <fullName evidence="6">CynX/NimT family MFS transporter</fullName>
    </submittedName>
</protein>
<keyword evidence="7" id="KW-1185">Reference proteome</keyword>
<dbReference type="CDD" id="cd17339">
    <property type="entry name" value="MFS_NIMT_CynX_like"/>
    <property type="match status" value="1"/>
</dbReference>
<feature type="transmembrane region" description="Helical" evidence="4">
    <location>
        <begin position="142"/>
        <end position="161"/>
    </location>
</feature>
<gene>
    <name evidence="6" type="ORF">ACEU0G_002994</name>
</gene>
<feature type="transmembrane region" description="Helical" evidence="4">
    <location>
        <begin position="253"/>
        <end position="272"/>
    </location>
</feature>
<feature type="domain" description="Major facilitator superfamily (MFS) profile" evidence="5">
    <location>
        <begin position="14"/>
        <end position="400"/>
    </location>
</feature>
<dbReference type="Proteomes" id="UP001605261">
    <property type="component" value="Unassembled WGS sequence"/>
</dbReference>
<comment type="caution">
    <text evidence="6">The sequence shown here is derived from an EMBL/GenBank/DDBJ whole genome shotgun (WGS) entry which is preliminary data.</text>
</comment>
<dbReference type="EMBL" id="JBHGCJ010000004">
    <property type="protein sequence ID" value="MFG6108995.1"/>
    <property type="molecule type" value="Genomic_DNA"/>
</dbReference>
<sequence length="403" mass="42562">MTPTDPPASSLLRGRVLAFAAILLAALNLRTAVTSVTPLLDLLGTTFGFGTTMTGVLGMLPTASFALFGVTTPMVARRIGLERTALLAMGLATVGLLLRSMAGGIGSLLFGSIVALAGMGIGNVVVPPLVKRYFANRVGTVSTLYITVLQVGTMMPALLAVPLAESAGWRVSLGIWSILALAAALPWLMLARRRPHPDPLDTAADPAAQPHGKVWRTPLGWGMTLMFGMTSLMTYSMFTWLPRIVVEAGASPGFGGIMVAIFAACGLLPSLTMPALAVRLRNPFPLVLIGFSAFLIAFAGLLFAPMKAPWLWAILLGIGPSTFPLALTLINLRTRTPAGSAALSGFMQGVGYAFSCLGPFLFGWLHAISGAWYLPFGFLVFCALVLLTASWVACKPQKLEDQW</sequence>
<feature type="transmembrane region" description="Helical" evidence="4">
    <location>
        <begin position="371"/>
        <end position="394"/>
    </location>
</feature>
<dbReference type="InterPro" id="IPR011701">
    <property type="entry name" value="MFS"/>
</dbReference>
<feature type="transmembrane region" description="Helical" evidence="4">
    <location>
        <begin position="167"/>
        <end position="190"/>
    </location>
</feature>
<keyword evidence="3 4" id="KW-0472">Membrane</keyword>
<feature type="transmembrane region" description="Helical" evidence="4">
    <location>
        <begin position="48"/>
        <end position="72"/>
    </location>
</feature>
<dbReference type="Pfam" id="PF07690">
    <property type="entry name" value="MFS_1"/>
    <property type="match status" value="1"/>
</dbReference>
<reference evidence="6 7" key="1">
    <citation type="submission" date="2024-09" db="EMBL/GenBank/DDBJ databases">
        <authorList>
            <consortium name="All-Russian atlas of soil microorganisms"/>
            <consortium name="as a basis for the search for new antimicrobial producers and enzymes with unique properties"/>
            <person name="Sokolova E.A."/>
            <person name="Voronina E.N."/>
        </authorList>
    </citation>
    <scope>NUCLEOTIDE SEQUENCE [LARGE SCALE GENOMIC DNA]</scope>
    <source>
        <strain evidence="6 7">AF-22b-331.1</strain>
    </source>
</reference>
<dbReference type="PANTHER" id="PTHR23523:SF2">
    <property type="entry name" value="2-NITROIMIDAZOLE TRANSPORTER"/>
    <property type="match status" value="1"/>
</dbReference>
<dbReference type="SUPFAM" id="SSF103473">
    <property type="entry name" value="MFS general substrate transporter"/>
    <property type="match status" value="1"/>
</dbReference>
<feature type="transmembrane region" description="Helical" evidence="4">
    <location>
        <begin position="108"/>
        <end position="130"/>
    </location>
</feature>
<organism evidence="6 7">
    <name type="scientific">Stenotrophomonas nematodicola</name>
    <dbReference type="NCBI Taxonomy" id="2656746"/>
    <lineage>
        <taxon>Bacteria</taxon>
        <taxon>Pseudomonadati</taxon>
        <taxon>Pseudomonadota</taxon>
        <taxon>Gammaproteobacteria</taxon>
        <taxon>Lysobacterales</taxon>
        <taxon>Lysobacteraceae</taxon>
        <taxon>Stenotrophomonas</taxon>
    </lineage>
</organism>
<feature type="transmembrane region" description="Helical" evidence="4">
    <location>
        <begin position="342"/>
        <end position="365"/>
    </location>
</feature>
<accession>A0ABW7CVK4</accession>
<dbReference type="InterPro" id="IPR020846">
    <property type="entry name" value="MFS_dom"/>
</dbReference>
<dbReference type="RefSeq" id="WP_259203431.1">
    <property type="nucleotide sequence ID" value="NZ_JBHGCJ010000004.1"/>
</dbReference>
<evidence type="ECO:0000256" key="3">
    <source>
        <dbReference type="ARBA" id="ARBA00023136"/>
    </source>
</evidence>
<evidence type="ECO:0000256" key="4">
    <source>
        <dbReference type="SAM" id="Phobius"/>
    </source>
</evidence>
<feature type="transmembrane region" description="Helical" evidence="4">
    <location>
        <begin position="219"/>
        <end position="241"/>
    </location>
</feature>
<keyword evidence="1 4" id="KW-0812">Transmembrane</keyword>
<evidence type="ECO:0000256" key="1">
    <source>
        <dbReference type="ARBA" id="ARBA00022692"/>
    </source>
</evidence>
<evidence type="ECO:0000259" key="5">
    <source>
        <dbReference type="PROSITE" id="PS50850"/>
    </source>
</evidence>
<evidence type="ECO:0000256" key="2">
    <source>
        <dbReference type="ARBA" id="ARBA00022989"/>
    </source>
</evidence>